<feature type="transmembrane region" description="Helical" evidence="4">
    <location>
        <begin position="77"/>
        <end position="96"/>
    </location>
</feature>
<dbReference type="InterPro" id="IPR015424">
    <property type="entry name" value="PyrdxlP-dep_Trfase"/>
</dbReference>
<dbReference type="Proteomes" id="UP001150217">
    <property type="component" value="Unassembled WGS sequence"/>
</dbReference>
<dbReference type="InterPro" id="IPR015421">
    <property type="entry name" value="PyrdxlP-dep_Trfase_major"/>
</dbReference>
<accession>A0ABQ8VCX8</accession>
<dbReference type="Pfam" id="PF01053">
    <property type="entry name" value="Cys_Met_Meta_PP"/>
    <property type="match status" value="1"/>
</dbReference>
<dbReference type="PANTHER" id="PTHR11808">
    <property type="entry name" value="TRANS-SULFURATION ENZYME FAMILY MEMBER"/>
    <property type="match status" value="1"/>
</dbReference>
<organism evidence="5 6">
    <name type="scientific">Lentinula lateritia</name>
    <dbReference type="NCBI Taxonomy" id="40482"/>
    <lineage>
        <taxon>Eukaryota</taxon>
        <taxon>Fungi</taxon>
        <taxon>Dikarya</taxon>
        <taxon>Basidiomycota</taxon>
        <taxon>Agaricomycotina</taxon>
        <taxon>Agaricomycetes</taxon>
        <taxon>Agaricomycetidae</taxon>
        <taxon>Agaricales</taxon>
        <taxon>Marasmiineae</taxon>
        <taxon>Omphalotaceae</taxon>
        <taxon>Lentinula</taxon>
    </lineage>
</organism>
<reference evidence="5" key="1">
    <citation type="submission" date="2022-08" db="EMBL/GenBank/DDBJ databases">
        <title>A Global Phylogenomic Analysis of the Shiitake Genus Lentinula.</title>
        <authorList>
            <consortium name="DOE Joint Genome Institute"/>
            <person name="Sierra-Patev S."/>
            <person name="Min B."/>
            <person name="Naranjo-Ortiz M."/>
            <person name="Looney B."/>
            <person name="Konkel Z."/>
            <person name="Slot J.C."/>
            <person name="Sakamoto Y."/>
            <person name="Steenwyk J.L."/>
            <person name="Rokas A."/>
            <person name="Carro J."/>
            <person name="Camarero S."/>
            <person name="Ferreira P."/>
            <person name="Molpeceres G."/>
            <person name="Ruiz-Duenas F.J."/>
            <person name="Serrano A."/>
            <person name="Henrissat B."/>
            <person name="Drula E."/>
            <person name="Hughes K.W."/>
            <person name="Mata J.L."/>
            <person name="Ishikawa N.K."/>
            <person name="Vargas-Isla R."/>
            <person name="Ushijima S."/>
            <person name="Smith C.A."/>
            <person name="Ahrendt S."/>
            <person name="Andreopoulos W."/>
            <person name="He G."/>
            <person name="Labutti K."/>
            <person name="Lipzen A."/>
            <person name="Ng V."/>
            <person name="Riley R."/>
            <person name="Sandor L."/>
            <person name="Barry K."/>
            <person name="Martinez A.T."/>
            <person name="Xiao Y."/>
            <person name="Gibbons J.G."/>
            <person name="Terashima K."/>
            <person name="Grigoriev I.V."/>
            <person name="Hibbett D.S."/>
        </authorList>
    </citation>
    <scope>NUCLEOTIDE SEQUENCE</scope>
    <source>
        <strain evidence="5">RHP3577 ss4</strain>
    </source>
</reference>
<name>A0ABQ8VCX8_9AGAR</name>
<dbReference type="PANTHER" id="PTHR11808:SF35">
    <property type="entry name" value="CYSTATHIONINE GAMMA-SYNTHASE (AFU_ORTHOLOGUE AFUA_7G01590)"/>
    <property type="match status" value="1"/>
</dbReference>
<evidence type="ECO:0000256" key="4">
    <source>
        <dbReference type="SAM" id="Phobius"/>
    </source>
</evidence>
<keyword evidence="4" id="KW-1133">Transmembrane helix</keyword>
<dbReference type="Gene3D" id="3.90.1150.10">
    <property type="entry name" value="Aspartate Aminotransferase, domain 1"/>
    <property type="match status" value="1"/>
</dbReference>
<comment type="caution">
    <text evidence="5">The sequence shown here is derived from an EMBL/GenBank/DDBJ whole genome shotgun (WGS) entry which is preliminary data.</text>
</comment>
<protein>
    <submittedName>
        <fullName evidence="5">Cys/Met metabolism PLP-dependent enzyme-domain-containing protein</fullName>
    </submittedName>
</protein>
<dbReference type="SUPFAM" id="SSF53383">
    <property type="entry name" value="PLP-dependent transferases"/>
    <property type="match status" value="1"/>
</dbReference>
<keyword evidence="2 3" id="KW-0663">Pyridoxal phosphate</keyword>
<keyword evidence="4" id="KW-0472">Membrane</keyword>
<keyword evidence="6" id="KW-1185">Reference proteome</keyword>
<dbReference type="EMBL" id="JANVFT010000057">
    <property type="protein sequence ID" value="KAJ4482668.1"/>
    <property type="molecule type" value="Genomic_DNA"/>
</dbReference>
<dbReference type="Gene3D" id="3.40.640.10">
    <property type="entry name" value="Type I PLP-dependent aspartate aminotransferase-like (Major domain)"/>
    <property type="match status" value="1"/>
</dbReference>
<comment type="similarity">
    <text evidence="3">Belongs to the trans-sulfuration enzymes family.</text>
</comment>
<evidence type="ECO:0000313" key="5">
    <source>
        <dbReference type="EMBL" id="KAJ4482668.1"/>
    </source>
</evidence>
<gene>
    <name evidence="5" type="ORF">C8R41DRAFT_922052</name>
</gene>
<evidence type="ECO:0000256" key="1">
    <source>
        <dbReference type="ARBA" id="ARBA00001933"/>
    </source>
</evidence>
<dbReference type="PIRSF" id="PIRSF001434">
    <property type="entry name" value="CGS"/>
    <property type="match status" value="1"/>
</dbReference>
<comment type="cofactor">
    <cofactor evidence="1 3">
        <name>pyridoxal 5'-phosphate</name>
        <dbReference type="ChEBI" id="CHEBI:597326"/>
    </cofactor>
</comment>
<proteinExistence type="inferred from homology"/>
<dbReference type="InterPro" id="IPR015422">
    <property type="entry name" value="PyrdxlP-dep_Trfase_small"/>
</dbReference>
<evidence type="ECO:0000256" key="3">
    <source>
        <dbReference type="RuleBase" id="RU362118"/>
    </source>
</evidence>
<dbReference type="InterPro" id="IPR000277">
    <property type="entry name" value="Cys/Met-Metab_PyrdxlP-dep_enz"/>
</dbReference>
<evidence type="ECO:0000256" key="2">
    <source>
        <dbReference type="ARBA" id="ARBA00022898"/>
    </source>
</evidence>
<evidence type="ECO:0000313" key="6">
    <source>
        <dbReference type="Proteomes" id="UP001150217"/>
    </source>
</evidence>
<keyword evidence="4" id="KW-0812">Transmembrane</keyword>
<sequence>MTSKIRAVDLLYGDSSVHGERIEVAPSISVSTTFRADPDELPLDAIDVQNPTRHVYSRYTQEVSTRVEHILGKILDGYVATYASGLAACFAALVYYKPKRVAIRGGYFGCHHTIEVYSKCKEIAVEIIDLDDEFKPGDLCWVETPVNPTGESRDIQYYADKVGGNLVVDSTFAPPPLQYPYKFGADCILHAATKYIGGHSDLLAGVLVVKTKSEWLELQNNRTYMGTMMGSLESWLLLRSIRTFHLRIVHQSATATALVEWLVSLASTPKGSSFEGVPGGVLTKVFHSSLQEVDSRGFHPSQQMQGGWSATFAILLSSPEYAKALPHLTNYLVPATSLGSVESLIEYRARADPNEDPTLVRISIGVEDLEDLKADLGQAFRQCAEGTVDSISANRECESG</sequence>